<dbReference type="InterPro" id="IPR016134">
    <property type="entry name" value="Dockerin_dom"/>
</dbReference>
<evidence type="ECO:0000313" key="12">
    <source>
        <dbReference type="Proteomes" id="UP000248132"/>
    </source>
</evidence>
<evidence type="ECO:0000256" key="5">
    <source>
        <dbReference type="ARBA" id="ARBA00023001"/>
    </source>
</evidence>
<dbReference type="InterPro" id="IPR036514">
    <property type="entry name" value="SGNH_hydro_sf"/>
</dbReference>
<proteinExistence type="predicted"/>
<evidence type="ECO:0000256" key="2">
    <source>
        <dbReference type="ARBA" id="ARBA00012601"/>
    </source>
</evidence>
<dbReference type="PROSITE" id="PS00018">
    <property type="entry name" value="EF_HAND_1"/>
    <property type="match status" value="1"/>
</dbReference>
<dbReference type="InterPro" id="IPR036439">
    <property type="entry name" value="Dockerin_dom_sf"/>
</dbReference>
<evidence type="ECO:0000256" key="4">
    <source>
        <dbReference type="ARBA" id="ARBA00022801"/>
    </source>
</evidence>
<dbReference type="EMBL" id="QKMR01000011">
    <property type="protein sequence ID" value="PYG87376.1"/>
    <property type="molecule type" value="Genomic_DNA"/>
</dbReference>
<dbReference type="InterPro" id="IPR018247">
    <property type="entry name" value="EF_Hand_1_Ca_BS"/>
</dbReference>
<evidence type="ECO:0000313" key="11">
    <source>
        <dbReference type="EMBL" id="PYG87376.1"/>
    </source>
</evidence>
<evidence type="ECO:0000256" key="6">
    <source>
        <dbReference type="ARBA" id="ARBA00023277"/>
    </source>
</evidence>
<gene>
    <name evidence="11" type="ORF">LY28_02043</name>
</gene>
<evidence type="ECO:0000256" key="8">
    <source>
        <dbReference type="ARBA" id="ARBA00023326"/>
    </source>
</evidence>
<keyword evidence="8" id="KW-0624">Polysaccharide degradation</keyword>
<protein>
    <recommendedName>
        <fullName evidence="2">cellulase</fullName>
        <ecNumber evidence="2">3.2.1.4</ecNumber>
    </recommendedName>
</protein>
<feature type="signal peptide" evidence="9">
    <location>
        <begin position="1"/>
        <end position="36"/>
    </location>
</feature>
<comment type="catalytic activity">
    <reaction evidence="1">
        <text>Endohydrolysis of (1-&gt;4)-beta-D-glucosidic linkages in cellulose, lichenin and cereal beta-D-glucans.</text>
        <dbReference type="EC" id="3.2.1.4"/>
    </reaction>
</comment>
<accession>A0A318XX73</accession>
<evidence type="ECO:0000256" key="1">
    <source>
        <dbReference type="ARBA" id="ARBA00000966"/>
    </source>
</evidence>
<keyword evidence="5" id="KW-0136">Cellulose degradation</keyword>
<sequence length="525" mass="56618">MLKSAASGFSIEKLNKICLCLVMTFTIVLFSSGSIAAGTAPLKYGDVNGDGIVDSLDYALYKKYLLNTVSEFPAGNNIDCADVNGDKSADALDFALLKAYLLGLITEFPAESMNNESTPWDWNGIIGTGQSLSVGCEANPAITVAQPYNNLKISLEGEMVPPWDDTNSKFRMIPLIEPVRVYGYYQGGPYPGNIFGETPHTAMANQITSLVRAASGKDFVSVHTAVGESGQGIDALSKGAAATGYSGHAYEATLFEVKAVRRLAQQAGRTYGIGAIILTHGEKDSGNTNYENEIHKLWSDYNQDLSAITGQTKKIPLFLVQQHSSGTSGTSASLLQQWRIGLDYPGEIICAGPDYQNSYVSDGVHLTAKGYQQLGELYGKVYYERVVLEHDWQPLQPISAEKSGKVITVNFNVPSGPLVWDTDLPEPNQSTLTEWKNGKGFEVTAANKRIIISSVAISGSSVKITCGGDIETTDLKVGYAFTAGGAKRNEGTYRWGLLRDSDKYIGSSSGNIIPNYCVSFEMAVR</sequence>
<feature type="chain" id="PRO_5016418524" description="cellulase" evidence="9">
    <location>
        <begin position="37"/>
        <end position="525"/>
    </location>
</feature>
<feature type="domain" description="Dockerin" evidence="10">
    <location>
        <begin position="40"/>
        <end position="110"/>
    </location>
</feature>
<organism evidence="11 12">
    <name type="scientific">Ruminiclostridium sufflavum DSM 19573</name>
    <dbReference type="NCBI Taxonomy" id="1121337"/>
    <lineage>
        <taxon>Bacteria</taxon>
        <taxon>Bacillati</taxon>
        <taxon>Bacillota</taxon>
        <taxon>Clostridia</taxon>
        <taxon>Eubacteriales</taxon>
        <taxon>Oscillospiraceae</taxon>
        <taxon>Ruminiclostridium</taxon>
    </lineage>
</organism>
<dbReference type="Gene3D" id="3.40.50.1110">
    <property type="entry name" value="SGNH hydrolase"/>
    <property type="match status" value="1"/>
</dbReference>
<reference evidence="11 12" key="1">
    <citation type="submission" date="2018-06" db="EMBL/GenBank/DDBJ databases">
        <title>Genomic Encyclopedia of Type Strains, Phase I: the one thousand microbial genomes (KMG-I) project.</title>
        <authorList>
            <person name="Kyrpides N."/>
        </authorList>
    </citation>
    <scope>NUCLEOTIDE SEQUENCE [LARGE SCALE GENOMIC DNA]</scope>
    <source>
        <strain evidence="11 12">DSM 19573</strain>
    </source>
</reference>
<keyword evidence="6" id="KW-0119">Carbohydrate metabolism</keyword>
<dbReference type="SUPFAM" id="SSF52266">
    <property type="entry name" value="SGNH hydrolase"/>
    <property type="match status" value="1"/>
</dbReference>
<evidence type="ECO:0000256" key="7">
    <source>
        <dbReference type="ARBA" id="ARBA00023295"/>
    </source>
</evidence>
<dbReference type="CDD" id="cd14256">
    <property type="entry name" value="Dockerin_I"/>
    <property type="match status" value="1"/>
</dbReference>
<evidence type="ECO:0000256" key="9">
    <source>
        <dbReference type="SAM" id="SignalP"/>
    </source>
</evidence>
<keyword evidence="3 9" id="KW-0732">Signal</keyword>
<evidence type="ECO:0000256" key="3">
    <source>
        <dbReference type="ARBA" id="ARBA00022729"/>
    </source>
</evidence>
<keyword evidence="12" id="KW-1185">Reference proteome</keyword>
<dbReference type="GO" id="GO:0030245">
    <property type="term" value="P:cellulose catabolic process"/>
    <property type="evidence" value="ECO:0007669"/>
    <property type="project" value="UniProtKB-KW"/>
</dbReference>
<dbReference type="Proteomes" id="UP000248132">
    <property type="component" value="Unassembled WGS sequence"/>
</dbReference>
<dbReference type="Pfam" id="PF00404">
    <property type="entry name" value="Dockerin_1"/>
    <property type="match status" value="1"/>
</dbReference>
<dbReference type="Gene3D" id="1.10.1330.10">
    <property type="entry name" value="Dockerin domain"/>
    <property type="match status" value="1"/>
</dbReference>
<name>A0A318XX73_9FIRM</name>
<keyword evidence="4" id="KW-0378">Hydrolase</keyword>
<dbReference type="GO" id="GO:0008810">
    <property type="term" value="F:cellulase activity"/>
    <property type="evidence" value="ECO:0007669"/>
    <property type="project" value="UniProtKB-EC"/>
</dbReference>
<comment type="caution">
    <text evidence="11">The sequence shown here is derived from an EMBL/GenBank/DDBJ whole genome shotgun (WGS) entry which is preliminary data.</text>
</comment>
<dbReference type="InterPro" id="IPR002105">
    <property type="entry name" value="Dockerin_1_rpt"/>
</dbReference>
<dbReference type="PROSITE" id="PS51766">
    <property type="entry name" value="DOCKERIN"/>
    <property type="match status" value="1"/>
</dbReference>
<dbReference type="EC" id="3.2.1.4" evidence="2"/>
<dbReference type="RefSeq" id="WP_242981213.1">
    <property type="nucleotide sequence ID" value="NZ_QKMR01000011.1"/>
</dbReference>
<dbReference type="AlphaFoldDB" id="A0A318XX73"/>
<dbReference type="SUPFAM" id="SSF63446">
    <property type="entry name" value="Type I dockerin domain"/>
    <property type="match status" value="1"/>
</dbReference>
<evidence type="ECO:0000259" key="10">
    <source>
        <dbReference type="PROSITE" id="PS51766"/>
    </source>
</evidence>
<keyword evidence="7" id="KW-0326">Glycosidase</keyword>